<evidence type="ECO:0000313" key="2">
    <source>
        <dbReference type="Proteomes" id="UP000279228"/>
    </source>
</evidence>
<reference evidence="1 2" key="1">
    <citation type="submission" date="2018-10" db="EMBL/GenBank/DDBJ databases">
        <title>Pseudomonas songnenensis NEAU-ST5-5(T) genome.</title>
        <authorList>
            <person name="Pengp J."/>
            <person name="Liu Z.-P."/>
        </authorList>
    </citation>
    <scope>NUCLEOTIDE SEQUENCE [LARGE SCALE GENOMIC DNA]</scope>
    <source>
        <strain evidence="1 2">NEAU-ST5-5</strain>
    </source>
</reference>
<dbReference type="Proteomes" id="UP000279228">
    <property type="component" value="Unassembled WGS sequence"/>
</dbReference>
<proteinExistence type="predicted"/>
<organism evidence="1 2">
    <name type="scientific">Pseudomonas songnenensis</name>
    <dbReference type="NCBI Taxonomy" id="1176259"/>
    <lineage>
        <taxon>Bacteria</taxon>
        <taxon>Pseudomonadati</taxon>
        <taxon>Pseudomonadota</taxon>
        <taxon>Gammaproteobacteria</taxon>
        <taxon>Pseudomonadales</taxon>
        <taxon>Pseudomonadaceae</taxon>
        <taxon>Pseudomonas</taxon>
    </lineage>
</organism>
<protein>
    <submittedName>
        <fullName evidence="1">Uncharacterized protein</fullName>
    </submittedName>
</protein>
<gene>
    <name evidence="1" type="ORF">EA798_15625</name>
</gene>
<dbReference type="EMBL" id="RFFN01000006">
    <property type="protein sequence ID" value="RMH95232.1"/>
    <property type="molecule type" value="Genomic_DNA"/>
</dbReference>
<keyword evidence="2" id="KW-1185">Reference proteome</keyword>
<sequence>MEMMQMRAFNPAGIEQMHIWLGQVRENSSTPIPLELLEGAAFTKAVGRPIPAETFGQEAFKTKLTLAKAIDQAVITSELDEESLENDKGFWSWLTLKFARNFFGSKGQIGESALWVYEPGNWRKVYRQKMAPLWLAYRAHRDNPDCLKAVLGIPVNKTGEVFEQMMARKWVVLSPGIMTLVTKLYFDEEKSALKRGSGGKDAGAPRRLTTVLDQLGLTYDIEELGWEVLADMLPNDFKKFIPYA</sequence>
<comment type="caution">
    <text evidence="1">The sequence shown here is derived from an EMBL/GenBank/DDBJ whole genome shotgun (WGS) entry which is preliminary data.</text>
</comment>
<name>A0ABX9UQB3_9PSED</name>
<accession>A0ABX9UQB3</accession>
<dbReference type="RefSeq" id="WP_122099524.1">
    <property type="nucleotide sequence ID" value="NZ_JAMOHS010000007.1"/>
</dbReference>
<evidence type="ECO:0000313" key="1">
    <source>
        <dbReference type="EMBL" id="RMH95232.1"/>
    </source>
</evidence>